<dbReference type="AlphaFoldDB" id="A0A426ZMI9"/>
<dbReference type="Proteomes" id="UP000287651">
    <property type="component" value="Unassembled WGS sequence"/>
</dbReference>
<protein>
    <submittedName>
        <fullName evidence="1">Uncharacterized protein</fullName>
    </submittedName>
</protein>
<evidence type="ECO:0000313" key="2">
    <source>
        <dbReference type="Proteomes" id="UP000287651"/>
    </source>
</evidence>
<organism evidence="1 2">
    <name type="scientific">Ensete ventricosum</name>
    <name type="common">Abyssinian banana</name>
    <name type="synonym">Musa ensete</name>
    <dbReference type="NCBI Taxonomy" id="4639"/>
    <lineage>
        <taxon>Eukaryota</taxon>
        <taxon>Viridiplantae</taxon>
        <taxon>Streptophyta</taxon>
        <taxon>Embryophyta</taxon>
        <taxon>Tracheophyta</taxon>
        <taxon>Spermatophyta</taxon>
        <taxon>Magnoliopsida</taxon>
        <taxon>Liliopsida</taxon>
        <taxon>Zingiberales</taxon>
        <taxon>Musaceae</taxon>
        <taxon>Ensete</taxon>
    </lineage>
</organism>
<sequence length="70" mass="7735">MPLSQVAPPECGVTYVVCKWPAHRRHAHRQSPLRAGPCLCDEVTPLQPYAHTTYSQTVEAIVASVEVTHL</sequence>
<reference evidence="1 2" key="1">
    <citation type="journal article" date="2014" name="Agronomy (Basel)">
        <title>A Draft Genome Sequence for Ensete ventricosum, the Drought-Tolerant Tree Against Hunger.</title>
        <authorList>
            <person name="Harrison J."/>
            <person name="Moore K.A."/>
            <person name="Paszkiewicz K."/>
            <person name="Jones T."/>
            <person name="Grant M."/>
            <person name="Ambacheew D."/>
            <person name="Muzemil S."/>
            <person name="Studholme D.J."/>
        </authorList>
    </citation>
    <scope>NUCLEOTIDE SEQUENCE [LARGE SCALE GENOMIC DNA]</scope>
</reference>
<gene>
    <name evidence="1" type="ORF">B296_00024549</name>
</gene>
<proteinExistence type="predicted"/>
<evidence type="ECO:0000313" key="1">
    <source>
        <dbReference type="EMBL" id="RRT65180.1"/>
    </source>
</evidence>
<accession>A0A426ZMI9</accession>
<comment type="caution">
    <text evidence="1">The sequence shown here is derived from an EMBL/GenBank/DDBJ whole genome shotgun (WGS) entry which is preliminary data.</text>
</comment>
<dbReference type="EMBL" id="AMZH03005905">
    <property type="protein sequence ID" value="RRT65180.1"/>
    <property type="molecule type" value="Genomic_DNA"/>
</dbReference>
<name>A0A426ZMI9_ENSVE</name>